<dbReference type="PANTHER" id="PTHR47370">
    <property type="entry name" value="ACYL-COA N-ACYLTRANSFERASES (NAT) SUPERFAMILY PROTEIN"/>
    <property type="match status" value="1"/>
</dbReference>
<dbReference type="Proteomes" id="UP001162131">
    <property type="component" value="Unassembled WGS sequence"/>
</dbReference>
<evidence type="ECO:0000259" key="2">
    <source>
        <dbReference type="PROSITE" id="PS51186"/>
    </source>
</evidence>
<proteinExistence type="predicted"/>
<evidence type="ECO:0000313" key="4">
    <source>
        <dbReference type="Proteomes" id="UP001162131"/>
    </source>
</evidence>
<keyword evidence="1" id="KW-1133">Transmembrane helix</keyword>
<feature type="domain" description="N-acetyltransferase" evidence="2">
    <location>
        <begin position="10"/>
        <end position="190"/>
    </location>
</feature>
<evidence type="ECO:0000313" key="3">
    <source>
        <dbReference type="EMBL" id="CAG9334087.1"/>
    </source>
</evidence>
<dbReference type="EMBL" id="CAJZBQ010000057">
    <property type="protein sequence ID" value="CAG9334087.1"/>
    <property type="molecule type" value="Genomic_DNA"/>
</dbReference>
<keyword evidence="1" id="KW-0472">Membrane</keyword>
<protein>
    <recommendedName>
        <fullName evidence="2">N-acetyltransferase domain-containing protein</fullName>
    </recommendedName>
</protein>
<organism evidence="3 4">
    <name type="scientific">Blepharisma stoltei</name>
    <dbReference type="NCBI Taxonomy" id="1481888"/>
    <lineage>
        <taxon>Eukaryota</taxon>
        <taxon>Sar</taxon>
        <taxon>Alveolata</taxon>
        <taxon>Ciliophora</taxon>
        <taxon>Postciliodesmatophora</taxon>
        <taxon>Heterotrichea</taxon>
        <taxon>Heterotrichida</taxon>
        <taxon>Blepharismidae</taxon>
        <taxon>Blepharisma</taxon>
    </lineage>
</organism>
<name>A0AAU9K7B3_9CILI</name>
<reference evidence="3" key="1">
    <citation type="submission" date="2021-09" db="EMBL/GenBank/DDBJ databases">
        <authorList>
            <consortium name="AG Swart"/>
            <person name="Singh M."/>
            <person name="Singh A."/>
            <person name="Seah K."/>
            <person name="Emmerich C."/>
        </authorList>
    </citation>
    <scope>NUCLEOTIDE SEQUENCE</scope>
    <source>
        <strain evidence="3">ATCC30299</strain>
    </source>
</reference>
<gene>
    <name evidence="3" type="ORF">BSTOLATCC_MIC59889</name>
</gene>
<dbReference type="SUPFAM" id="SSF55729">
    <property type="entry name" value="Acyl-CoA N-acyltransferases (Nat)"/>
    <property type="match status" value="1"/>
</dbReference>
<accession>A0AAU9K7B3</accession>
<sequence>MQDIDSIPNIHIEEYTEEMEPRIFQLEKESAVSVASGFPSSLIKFCTIFHQNYSSRPKQFNNDYRILVAKDTVSGKLIGVINAVIKEAWYNENKIKFAQLFGLKVHEKYQRKGIATLLIRKMNVALKSLGVAIAYAKIESSNIKAWELFANKLQFADCYYQDTWIINPSLSIKLNQLSVEKAYEMTKNFYDKRDLCNTNLLEIFQSPHYIGTYIVETEKGYAGISLWDSSAYADTFISKVVIDTEKLKSNPIFYQFLWLLAFFSIVLALYYGYFLYFLIGEPILQQIYFLLGLIGLFKYGKSLYKIQKFAKIAINQKRSKKAKTFGFFYQCTEENRRNMLIELTEGLATEAHDHGLDFISFEMKSEDYFTKDFEIYEISGTKNYVQKSISDIELCPWMLHSFVDPRD</sequence>
<evidence type="ECO:0000256" key="1">
    <source>
        <dbReference type="SAM" id="Phobius"/>
    </source>
</evidence>
<dbReference type="Pfam" id="PF00583">
    <property type="entry name" value="Acetyltransf_1"/>
    <property type="match status" value="1"/>
</dbReference>
<keyword evidence="1" id="KW-0812">Transmembrane</keyword>
<dbReference type="Gene3D" id="3.40.630.30">
    <property type="match status" value="1"/>
</dbReference>
<dbReference type="InterPro" id="IPR052810">
    <property type="entry name" value="Plant_NAT"/>
</dbReference>
<dbReference type="CDD" id="cd04301">
    <property type="entry name" value="NAT_SF"/>
    <property type="match status" value="1"/>
</dbReference>
<dbReference type="InterPro" id="IPR016181">
    <property type="entry name" value="Acyl_CoA_acyltransferase"/>
</dbReference>
<feature type="transmembrane region" description="Helical" evidence="1">
    <location>
        <begin position="283"/>
        <end position="300"/>
    </location>
</feature>
<dbReference type="AlphaFoldDB" id="A0AAU9K7B3"/>
<feature type="transmembrane region" description="Helical" evidence="1">
    <location>
        <begin position="256"/>
        <end position="277"/>
    </location>
</feature>
<dbReference type="PROSITE" id="PS51186">
    <property type="entry name" value="GNAT"/>
    <property type="match status" value="1"/>
</dbReference>
<dbReference type="PANTHER" id="PTHR47370:SF10">
    <property type="entry name" value="N-ACETYLTRANSFERASE HLS1-RELATED"/>
    <property type="match status" value="1"/>
</dbReference>
<keyword evidence="4" id="KW-1185">Reference proteome</keyword>
<dbReference type="InterPro" id="IPR000182">
    <property type="entry name" value="GNAT_dom"/>
</dbReference>
<dbReference type="GO" id="GO:0016747">
    <property type="term" value="F:acyltransferase activity, transferring groups other than amino-acyl groups"/>
    <property type="evidence" value="ECO:0007669"/>
    <property type="project" value="InterPro"/>
</dbReference>
<comment type="caution">
    <text evidence="3">The sequence shown here is derived from an EMBL/GenBank/DDBJ whole genome shotgun (WGS) entry which is preliminary data.</text>
</comment>